<sequence>MIQHIEDNGCFTFDEFVDSIVLERIFNINENDLFLKLAEGIKQKFHHPSSYGSINIFMRASLASGSYKSHSDASFSGEAMRNGLSRPKRSQNPSILDWFKKAEAKPAEVESSMTNFEVEEVIPIDVDTFGTLIISSDMISFSSDSEDECEGATSQVSDSTLEKPLSNVEALKKEQDNDRIIIECANNSVELAQVMDDKNVEESQEEIEQEETIDLEKSDTQDMTSTTDNTEADEGEVQEDNRVSLGTNIIVLHGNNNVVGCYWLLSKVYGIDIKTLTLYPDPLELDFILVQNRQVQHICCKIMQNHLAYCNMSIVRDVLMNKNSKVCILENFEYLSPEFQLLTNKWLSRISDKVYIILCNGVNNIDFRIRSFALFFRICNVNEKEFVDHIHKLCLETSKNNFKGCLSRLNITEIVGRVNYDILLTYNTVSAAQKNYIAALRRLKIPNSQRFLRNLVNIIVQAKISDIISHNIDRLISDLFAEYGRCHIDSLLYDLYTNLVKVGGSDIEKIKCDIHTLMADVFVMSNDIAASRQSIITDLDDDFVPTVYDSKISNMKSLVTTIIQRIQEIRTT</sequence>
<feature type="region of interest" description="Disordered" evidence="1">
    <location>
        <begin position="198"/>
        <end position="237"/>
    </location>
</feature>
<dbReference type="AlphaFoldDB" id="L1LCR3"/>
<gene>
    <name evidence="2" type="ORF">BEWA_052770</name>
</gene>
<dbReference type="Proteomes" id="UP000031512">
    <property type="component" value="Unassembled WGS sequence"/>
</dbReference>
<dbReference type="OrthoDB" id="360916at2759"/>
<organism evidence="2 3">
    <name type="scientific">Theileria equi strain WA</name>
    <dbReference type="NCBI Taxonomy" id="1537102"/>
    <lineage>
        <taxon>Eukaryota</taxon>
        <taxon>Sar</taxon>
        <taxon>Alveolata</taxon>
        <taxon>Apicomplexa</taxon>
        <taxon>Aconoidasida</taxon>
        <taxon>Piroplasmida</taxon>
        <taxon>Theileriidae</taxon>
        <taxon>Theileria</taxon>
    </lineage>
</organism>
<evidence type="ECO:0000313" key="3">
    <source>
        <dbReference type="Proteomes" id="UP000031512"/>
    </source>
</evidence>
<accession>L1LCR3</accession>
<evidence type="ECO:0000313" key="2">
    <source>
        <dbReference type="EMBL" id="EKX73222.1"/>
    </source>
</evidence>
<name>L1LCR3_THEEQ</name>
<dbReference type="RefSeq" id="XP_004832674.1">
    <property type="nucleotide sequence ID" value="XM_004832617.1"/>
</dbReference>
<comment type="caution">
    <text evidence="2">The sequence shown here is derived from an EMBL/GenBank/DDBJ whole genome shotgun (WGS) entry which is preliminary data.</text>
</comment>
<reference evidence="2 3" key="1">
    <citation type="journal article" date="2012" name="BMC Genomics">
        <title>Comparative genomic analysis and phylogenetic position of Theileria equi.</title>
        <authorList>
            <person name="Kappmeyer L.S."/>
            <person name="Thiagarajan M."/>
            <person name="Herndon D.R."/>
            <person name="Ramsay J.D."/>
            <person name="Caler E."/>
            <person name="Djikeng A."/>
            <person name="Gillespie J.J."/>
            <person name="Lau A.O."/>
            <person name="Roalson E.H."/>
            <person name="Silva J.C."/>
            <person name="Silva M.G."/>
            <person name="Suarez C.E."/>
            <person name="Ueti M.W."/>
            <person name="Nene V.M."/>
            <person name="Mealey R.H."/>
            <person name="Knowles D.P."/>
            <person name="Brayton K.A."/>
        </authorList>
    </citation>
    <scope>NUCLEOTIDE SEQUENCE [LARGE SCALE GENOMIC DNA]</scope>
    <source>
        <strain evidence="2 3">WA</strain>
    </source>
</reference>
<dbReference type="EMBL" id="ACOU01000003">
    <property type="protein sequence ID" value="EKX73222.1"/>
    <property type="molecule type" value="Genomic_DNA"/>
</dbReference>
<dbReference type="eggNOG" id="ENOG502TN4K">
    <property type="taxonomic scope" value="Eukaryota"/>
</dbReference>
<proteinExistence type="predicted"/>
<evidence type="ECO:0000256" key="1">
    <source>
        <dbReference type="SAM" id="MobiDB-lite"/>
    </source>
</evidence>
<dbReference type="GeneID" id="15802829"/>
<protein>
    <submittedName>
        <fullName evidence="2">Uncharacterized protein</fullName>
    </submittedName>
</protein>
<dbReference type="VEuPathDB" id="PiroplasmaDB:BEWA_052770"/>
<feature type="compositionally biased region" description="Acidic residues" evidence="1">
    <location>
        <begin position="202"/>
        <end position="213"/>
    </location>
</feature>
<keyword evidence="3" id="KW-1185">Reference proteome</keyword>
<dbReference type="STRING" id="1537102.L1LCR3"/>
<dbReference type="KEGG" id="beq:BEWA_052770"/>